<keyword evidence="3" id="KW-1185">Reference proteome</keyword>
<comment type="caution">
    <text evidence="2">The sequence shown here is derived from an EMBL/GenBank/DDBJ whole genome shotgun (WGS) entry which is preliminary data.</text>
</comment>
<keyword evidence="1" id="KW-0472">Membrane</keyword>
<name>A0AAW2F845_9HYME</name>
<feature type="transmembrane region" description="Helical" evidence="1">
    <location>
        <begin position="167"/>
        <end position="189"/>
    </location>
</feature>
<dbReference type="InterPro" id="IPR043130">
    <property type="entry name" value="CDP-OH_PTrfase_TM_dom"/>
</dbReference>
<feature type="transmembrane region" description="Helical" evidence="1">
    <location>
        <begin position="12"/>
        <end position="31"/>
    </location>
</feature>
<dbReference type="EMBL" id="JADYXP020000014">
    <property type="protein sequence ID" value="KAL0110347.1"/>
    <property type="molecule type" value="Genomic_DNA"/>
</dbReference>
<dbReference type="Pfam" id="PF01066">
    <property type="entry name" value="CDP-OH_P_transf"/>
    <property type="match status" value="1"/>
</dbReference>
<reference evidence="2 3" key="1">
    <citation type="submission" date="2023-03" db="EMBL/GenBank/DDBJ databases">
        <title>High recombination rates correlate with genetic variation in Cardiocondyla obscurior ants.</title>
        <authorList>
            <person name="Errbii M."/>
        </authorList>
    </citation>
    <scope>NUCLEOTIDE SEQUENCE [LARGE SCALE GENOMIC DNA]</scope>
    <source>
        <strain evidence="2">Alpha-2009</strain>
        <tissue evidence="2">Whole body</tissue>
    </source>
</reference>
<dbReference type="Proteomes" id="UP001430953">
    <property type="component" value="Unassembled WGS sequence"/>
</dbReference>
<feature type="transmembrane region" description="Helical" evidence="1">
    <location>
        <begin position="326"/>
        <end position="346"/>
    </location>
</feature>
<evidence type="ECO:0000256" key="1">
    <source>
        <dbReference type="SAM" id="Phobius"/>
    </source>
</evidence>
<dbReference type="InterPro" id="IPR000462">
    <property type="entry name" value="CDP-OH_P_trans"/>
</dbReference>
<keyword evidence="1" id="KW-0812">Transmembrane</keyword>
<accession>A0AAW2F845</accession>
<proteinExistence type="predicted"/>
<feature type="transmembrane region" description="Helical" evidence="1">
    <location>
        <begin position="78"/>
        <end position="97"/>
    </location>
</feature>
<evidence type="ECO:0000313" key="2">
    <source>
        <dbReference type="EMBL" id="KAL0110347.1"/>
    </source>
</evidence>
<gene>
    <name evidence="2" type="ORF">PUN28_013778</name>
</gene>
<dbReference type="AlphaFoldDB" id="A0AAW2F845"/>
<evidence type="ECO:0000313" key="3">
    <source>
        <dbReference type="Proteomes" id="UP001430953"/>
    </source>
</evidence>
<sequence length="352" mass="40445">MFLPTFANKAYLSFLLFLLLFFVAMDMLLYLRVQNYDIRPRANNDTRASPYHSPVPCDLNPICTVTVKAMMLDHPNHYILSPLASLIDYLLGISRYWTWLTPSTISVSHVIIAIIGARCIARSSLFSRQLGVMLFQVRGWMDNLDGHVARTRLNIQGERSDVGSIGFFVDGICDGLGCIALMVAVFILLRRNANDGANYERLPVRVMSTSHNTVSSNSCRKSPLYDTLMVGLHFSLISFAWNRYISLYQDLLETEDQNVPLISREDIYDRQTVVFRSSAFCGITLVWKMFNFHAMMDYLLLAIFLPGNLRYRIQEYVRLTWWQLPAVLLLLVFISELHYINAYAYVKMLSIN</sequence>
<evidence type="ECO:0008006" key="4">
    <source>
        <dbReference type="Google" id="ProtNLM"/>
    </source>
</evidence>
<organism evidence="2 3">
    <name type="scientific">Cardiocondyla obscurior</name>
    <dbReference type="NCBI Taxonomy" id="286306"/>
    <lineage>
        <taxon>Eukaryota</taxon>
        <taxon>Metazoa</taxon>
        <taxon>Ecdysozoa</taxon>
        <taxon>Arthropoda</taxon>
        <taxon>Hexapoda</taxon>
        <taxon>Insecta</taxon>
        <taxon>Pterygota</taxon>
        <taxon>Neoptera</taxon>
        <taxon>Endopterygota</taxon>
        <taxon>Hymenoptera</taxon>
        <taxon>Apocrita</taxon>
        <taxon>Aculeata</taxon>
        <taxon>Formicoidea</taxon>
        <taxon>Formicidae</taxon>
        <taxon>Myrmicinae</taxon>
        <taxon>Cardiocondyla</taxon>
    </lineage>
</organism>
<protein>
    <recommendedName>
        <fullName evidence="4">Ceramide phosphoethanolamine synthase</fullName>
    </recommendedName>
</protein>
<dbReference type="Gene3D" id="1.20.120.1760">
    <property type="match status" value="1"/>
</dbReference>
<keyword evidence="1" id="KW-1133">Transmembrane helix</keyword>